<proteinExistence type="predicted"/>
<gene>
    <name evidence="2" type="ORF">RF11_00058</name>
</gene>
<keyword evidence="3" id="KW-1185">Reference proteome</keyword>
<sequence>MRPPPILNVTNRPPTIQVSLTNNLMPIRYNDQIISTQFNSMMGYHLPNVDPHRPPIYARYNHRSPHDMRMPGVYNVQMPNLMNFYGSSPRKGPFNAPHVPQMTQPPKDSSQIMRLNMPPPPNKPNS</sequence>
<evidence type="ECO:0000313" key="2">
    <source>
        <dbReference type="EMBL" id="KII74072.1"/>
    </source>
</evidence>
<reference evidence="2 3" key="1">
    <citation type="journal article" date="2014" name="Genome Biol. Evol.">
        <title>The genome of the myxosporean Thelohanellus kitauei shows adaptations to nutrient acquisition within its fish host.</title>
        <authorList>
            <person name="Yang Y."/>
            <person name="Xiong J."/>
            <person name="Zhou Z."/>
            <person name="Huo F."/>
            <person name="Miao W."/>
            <person name="Ran C."/>
            <person name="Liu Y."/>
            <person name="Zhang J."/>
            <person name="Feng J."/>
            <person name="Wang M."/>
            <person name="Wang M."/>
            <person name="Wang L."/>
            <person name="Yao B."/>
        </authorList>
    </citation>
    <scope>NUCLEOTIDE SEQUENCE [LARGE SCALE GENOMIC DNA]</scope>
    <source>
        <strain evidence="2">Wuqing</strain>
    </source>
</reference>
<comment type="caution">
    <text evidence="2">The sequence shown here is derived from an EMBL/GenBank/DDBJ whole genome shotgun (WGS) entry which is preliminary data.</text>
</comment>
<accession>A0A0C2NJ83</accession>
<dbReference type="Proteomes" id="UP000031668">
    <property type="component" value="Unassembled WGS sequence"/>
</dbReference>
<protein>
    <submittedName>
        <fullName evidence="2">Uncharacterized protein</fullName>
    </submittedName>
</protein>
<evidence type="ECO:0000256" key="1">
    <source>
        <dbReference type="SAM" id="MobiDB-lite"/>
    </source>
</evidence>
<feature type="compositionally biased region" description="Pro residues" evidence="1">
    <location>
        <begin position="117"/>
        <end position="126"/>
    </location>
</feature>
<organism evidence="2 3">
    <name type="scientific">Thelohanellus kitauei</name>
    <name type="common">Myxosporean</name>
    <dbReference type="NCBI Taxonomy" id="669202"/>
    <lineage>
        <taxon>Eukaryota</taxon>
        <taxon>Metazoa</taxon>
        <taxon>Cnidaria</taxon>
        <taxon>Myxozoa</taxon>
        <taxon>Myxosporea</taxon>
        <taxon>Bivalvulida</taxon>
        <taxon>Platysporina</taxon>
        <taxon>Myxobolidae</taxon>
        <taxon>Thelohanellus</taxon>
    </lineage>
</organism>
<evidence type="ECO:0000313" key="3">
    <source>
        <dbReference type="Proteomes" id="UP000031668"/>
    </source>
</evidence>
<dbReference type="EMBL" id="JWZT01000567">
    <property type="protein sequence ID" value="KII74072.1"/>
    <property type="molecule type" value="Genomic_DNA"/>
</dbReference>
<name>A0A0C2NJ83_THEKT</name>
<feature type="region of interest" description="Disordered" evidence="1">
    <location>
        <begin position="87"/>
        <end position="126"/>
    </location>
</feature>
<dbReference type="AlphaFoldDB" id="A0A0C2NJ83"/>
<feature type="compositionally biased region" description="Polar residues" evidence="1">
    <location>
        <begin position="101"/>
        <end position="113"/>
    </location>
</feature>